<proteinExistence type="predicted"/>
<protein>
    <submittedName>
        <fullName evidence="2">Conjugal transfer protein TrbL</fullName>
    </submittedName>
</protein>
<keyword evidence="1" id="KW-1133">Transmembrane helix</keyword>
<keyword evidence="1" id="KW-0812">Transmembrane</keyword>
<feature type="transmembrane region" description="Helical" evidence="1">
    <location>
        <begin position="29"/>
        <end position="47"/>
    </location>
</feature>
<sequence length="48" mass="5363">MNLDIRELTSSLSSYSSATNQAVNMMADAVRPIGYILLGLFFWFEMAS</sequence>
<evidence type="ECO:0000313" key="2">
    <source>
        <dbReference type="EMBL" id="MTV88404.1"/>
    </source>
</evidence>
<feature type="non-terminal residue" evidence="2">
    <location>
        <position position="48"/>
    </location>
</feature>
<comment type="caution">
    <text evidence="2">The sequence shown here is derived from an EMBL/GenBank/DDBJ whole genome shotgun (WGS) entry which is preliminary data.</text>
</comment>
<reference evidence="2 3" key="1">
    <citation type="submission" date="2019-11" db="EMBL/GenBank/DDBJ databases">
        <title>Growth characteristics of pneumococcus vary with the chemical composition of the capsule and with environmental conditions.</title>
        <authorList>
            <person name="Tothpal A."/>
            <person name="Desobry K."/>
            <person name="Joshi S."/>
            <person name="Wyllie A.L."/>
            <person name="Weinberger D.M."/>
        </authorList>
    </citation>
    <scope>NUCLEOTIDE SEQUENCE [LARGE SCALE GENOMIC DNA]</scope>
    <source>
        <strain evidence="3">pnumococcus35B</strain>
    </source>
</reference>
<keyword evidence="1" id="KW-0472">Membrane</keyword>
<dbReference type="Proteomes" id="UP000469505">
    <property type="component" value="Unassembled WGS sequence"/>
</dbReference>
<evidence type="ECO:0000313" key="3">
    <source>
        <dbReference type="Proteomes" id="UP000469505"/>
    </source>
</evidence>
<organism evidence="2 3">
    <name type="scientific">Streptococcus pneumoniae</name>
    <dbReference type="NCBI Taxonomy" id="1313"/>
    <lineage>
        <taxon>Bacteria</taxon>
        <taxon>Bacillati</taxon>
        <taxon>Bacillota</taxon>
        <taxon>Bacilli</taxon>
        <taxon>Lactobacillales</taxon>
        <taxon>Streptococcaceae</taxon>
        <taxon>Streptococcus</taxon>
    </lineage>
</organism>
<gene>
    <name evidence="2" type="ORF">GM543_13160</name>
</gene>
<evidence type="ECO:0000256" key="1">
    <source>
        <dbReference type="SAM" id="Phobius"/>
    </source>
</evidence>
<dbReference type="AlphaFoldDB" id="A0A6I3U7A2"/>
<accession>A0A6I3U7A2</accession>
<name>A0A6I3U7A2_STREE</name>
<dbReference type="EMBL" id="WNHX01000654">
    <property type="protein sequence ID" value="MTV88404.1"/>
    <property type="molecule type" value="Genomic_DNA"/>
</dbReference>